<sequence>MKKITKSKNNRVISGVLGGIAEYFDFDPSFLRIIYAIAIVFGVGSPIILYVILALVIPEAPGSAKSDWHHSFNEKKNENRPRKEAEKVSEDKKKANNDWSDF</sequence>
<protein>
    <submittedName>
        <fullName evidence="9">Phage shock protein C (PspC) family protein</fullName>
    </submittedName>
</protein>
<gene>
    <name evidence="9" type="ORF">SAMN04488700_0289</name>
</gene>
<comment type="subcellular location">
    <subcellularLocation>
        <location evidence="1">Cell membrane</location>
        <topology evidence="1">Single-pass membrane protein</topology>
    </subcellularLocation>
</comment>
<dbReference type="InterPro" id="IPR052027">
    <property type="entry name" value="PspC"/>
</dbReference>
<evidence type="ECO:0000256" key="4">
    <source>
        <dbReference type="ARBA" id="ARBA00022989"/>
    </source>
</evidence>
<evidence type="ECO:0000256" key="6">
    <source>
        <dbReference type="SAM" id="MobiDB-lite"/>
    </source>
</evidence>
<keyword evidence="3 7" id="KW-0812">Transmembrane</keyword>
<evidence type="ECO:0000256" key="7">
    <source>
        <dbReference type="SAM" id="Phobius"/>
    </source>
</evidence>
<feature type="region of interest" description="Disordered" evidence="6">
    <location>
        <begin position="62"/>
        <end position="102"/>
    </location>
</feature>
<keyword evidence="10" id="KW-1185">Reference proteome</keyword>
<dbReference type="RefSeq" id="WP_085558646.1">
    <property type="nucleotide sequence ID" value="NZ_FOAH01000014.1"/>
</dbReference>
<dbReference type="OrthoDB" id="9815286at2"/>
<evidence type="ECO:0000313" key="10">
    <source>
        <dbReference type="Proteomes" id="UP000193435"/>
    </source>
</evidence>
<dbReference type="Proteomes" id="UP000193435">
    <property type="component" value="Unassembled WGS sequence"/>
</dbReference>
<dbReference type="InterPro" id="IPR007168">
    <property type="entry name" value="Phageshock_PspC_N"/>
</dbReference>
<accession>A0A1X7MPU4</accession>
<dbReference type="STRING" id="1073423.SAMN04488700_0289"/>
<feature type="compositionally biased region" description="Basic and acidic residues" evidence="6">
    <location>
        <begin position="66"/>
        <end position="96"/>
    </location>
</feature>
<evidence type="ECO:0000259" key="8">
    <source>
        <dbReference type="Pfam" id="PF04024"/>
    </source>
</evidence>
<organism evidence="9 10">
    <name type="scientific">Carnobacterium iners</name>
    <dbReference type="NCBI Taxonomy" id="1073423"/>
    <lineage>
        <taxon>Bacteria</taxon>
        <taxon>Bacillati</taxon>
        <taxon>Bacillota</taxon>
        <taxon>Bacilli</taxon>
        <taxon>Lactobacillales</taxon>
        <taxon>Carnobacteriaceae</taxon>
        <taxon>Carnobacterium</taxon>
    </lineage>
</organism>
<keyword evidence="2" id="KW-1003">Cell membrane</keyword>
<proteinExistence type="predicted"/>
<evidence type="ECO:0000256" key="1">
    <source>
        <dbReference type="ARBA" id="ARBA00004162"/>
    </source>
</evidence>
<dbReference type="EMBL" id="FXBJ01000002">
    <property type="protein sequence ID" value="SMH26859.1"/>
    <property type="molecule type" value="Genomic_DNA"/>
</dbReference>
<keyword evidence="4 7" id="KW-1133">Transmembrane helix</keyword>
<evidence type="ECO:0000256" key="5">
    <source>
        <dbReference type="ARBA" id="ARBA00023136"/>
    </source>
</evidence>
<feature type="domain" description="Phage shock protein PspC N-terminal" evidence="8">
    <location>
        <begin position="2"/>
        <end position="60"/>
    </location>
</feature>
<dbReference type="GO" id="GO:0005886">
    <property type="term" value="C:plasma membrane"/>
    <property type="evidence" value="ECO:0007669"/>
    <property type="project" value="UniProtKB-SubCell"/>
</dbReference>
<reference evidence="9 10" key="1">
    <citation type="submission" date="2017-04" db="EMBL/GenBank/DDBJ databases">
        <authorList>
            <person name="Afonso C.L."/>
            <person name="Miller P.J."/>
            <person name="Scott M.A."/>
            <person name="Spackman E."/>
            <person name="Goraichik I."/>
            <person name="Dimitrov K.M."/>
            <person name="Suarez D.L."/>
            <person name="Swayne D.E."/>
        </authorList>
    </citation>
    <scope>NUCLEOTIDE SEQUENCE [LARGE SCALE GENOMIC DNA]</scope>
    <source>
        <strain evidence="9 10">LMG26642</strain>
    </source>
</reference>
<name>A0A1X7MPU4_9LACT</name>
<dbReference type="PANTHER" id="PTHR33885">
    <property type="entry name" value="PHAGE SHOCK PROTEIN C"/>
    <property type="match status" value="1"/>
</dbReference>
<keyword evidence="5 7" id="KW-0472">Membrane</keyword>
<evidence type="ECO:0000313" key="9">
    <source>
        <dbReference type="EMBL" id="SMH26859.1"/>
    </source>
</evidence>
<feature type="transmembrane region" description="Helical" evidence="7">
    <location>
        <begin position="33"/>
        <end position="57"/>
    </location>
</feature>
<evidence type="ECO:0000256" key="3">
    <source>
        <dbReference type="ARBA" id="ARBA00022692"/>
    </source>
</evidence>
<dbReference type="PANTHER" id="PTHR33885:SF3">
    <property type="entry name" value="PHAGE SHOCK PROTEIN C"/>
    <property type="match status" value="1"/>
</dbReference>
<evidence type="ECO:0000256" key="2">
    <source>
        <dbReference type="ARBA" id="ARBA00022475"/>
    </source>
</evidence>
<dbReference type="AlphaFoldDB" id="A0A1X7MPU4"/>
<dbReference type="Pfam" id="PF04024">
    <property type="entry name" value="PspC"/>
    <property type="match status" value="1"/>
</dbReference>